<dbReference type="Proteomes" id="UP000664265">
    <property type="component" value="Unassembled WGS sequence"/>
</dbReference>
<sequence>MTTKIVALDIKRRHPKRLDSNTDFVYARFGNQVLAILDQQLPNNSIEERIDIAITITLYMEDIIAESGLWHGFVMKHNELYGKPLPFYSIDEDGYFMNEPNVEDIQFLIWNSLSLNEGELIHPINPFILHTAQVLFNFCLDHFETLPVNEALHDYFHRCDFMNDFITMRFTLEWLLFSCYLTFTPQISTPYQDLQEQLYENLYKEAADIDQARYMTNSLSVFLFKIGPLALYPYEWLESILKANGQNRYARRLSDMVFENIDFYKVIEEQDEGILFKSSDGKERFAEYTALNLKRGMIGKTNDIIMSLVFYQDRWELNGVMSTVPNDNNSLETESSEETGKTSDIGIPNYKKLMKLSSNSPLFYFRDEKEYREFLLKDMGLKNVDSHVGLFQGDGKNIVVFIPSPTKGFDTCSNAAQCICDKRNPYYVATTDQAEQWNLFIHLSTHEMLQYLFKHDMLPHLRFPCPKGLEADAHKIVTENWEFLERTFKRINY</sequence>
<organism evidence="1 2">
    <name type="scientific">Prevotella illustrans</name>
    <dbReference type="NCBI Taxonomy" id="2800387"/>
    <lineage>
        <taxon>Bacteria</taxon>
        <taxon>Pseudomonadati</taxon>
        <taxon>Bacteroidota</taxon>
        <taxon>Bacteroidia</taxon>
        <taxon>Bacteroidales</taxon>
        <taxon>Prevotellaceae</taxon>
        <taxon>Prevotella</taxon>
    </lineage>
</organism>
<proteinExistence type="predicted"/>
<name>A0ABS3M6F8_9BACT</name>
<evidence type="ECO:0000313" key="2">
    <source>
        <dbReference type="Proteomes" id="UP000664265"/>
    </source>
</evidence>
<comment type="caution">
    <text evidence="1">The sequence shown here is derived from an EMBL/GenBank/DDBJ whole genome shotgun (WGS) entry which is preliminary data.</text>
</comment>
<reference evidence="1 2" key="1">
    <citation type="submission" date="2021-01" db="EMBL/GenBank/DDBJ databases">
        <title>Prevotella A2931 sp. nov.</title>
        <authorList>
            <person name="Buhl M."/>
            <person name="Oberhettinger P."/>
        </authorList>
    </citation>
    <scope>NUCLEOTIDE SEQUENCE [LARGE SCALE GENOMIC DNA]</scope>
    <source>
        <strain evidence="1 2">A2931</strain>
    </source>
</reference>
<evidence type="ECO:0000313" key="1">
    <source>
        <dbReference type="EMBL" id="MBO1363763.1"/>
    </source>
</evidence>
<dbReference type="EMBL" id="JAERMS010000025">
    <property type="protein sequence ID" value="MBO1363763.1"/>
    <property type="molecule type" value="Genomic_DNA"/>
</dbReference>
<accession>A0ABS3M6F8</accession>
<keyword evidence="2" id="KW-1185">Reference proteome</keyword>
<dbReference type="InterPro" id="IPR024214">
    <property type="entry name" value="DUF3843"/>
</dbReference>
<gene>
    <name evidence="1" type="ORF">JHU38_08280</name>
</gene>
<protein>
    <submittedName>
        <fullName evidence="1">DUF3843 family protein</fullName>
    </submittedName>
</protein>
<dbReference type="Pfam" id="PF12954">
    <property type="entry name" value="DUF3843"/>
    <property type="match status" value="2"/>
</dbReference>
<dbReference type="RefSeq" id="WP_107581332.1">
    <property type="nucleotide sequence ID" value="NZ_JAERMS010000025.1"/>
</dbReference>